<evidence type="ECO:0000313" key="7">
    <source>
        <dbReference type="EMBL" id="EAW23523.1"/>
    </source>
</evidence>
<feature type="domain" description="DUF7069" evidence="5">
    <location>
        <begin position="498"/>
        <end position="554"/>
    </location>
</feature>
<feature type="repeat" description="ANK" evidence="2">
    <location>
        <begin position="970"/>
        <end position="1002"/>
    </location>
</feature>
<sequence>MPCPAREEFKIGWICALPIEAAAAKDMLDEDFGLFEEQDATDTNSYRLGRIGKHHVVIACLPGGQYGACAATTVANNMVRTFSKSLRIGLMVGVGGGIPSTDHDIRLGDIVISCPTGSCGGVVQYDMGKVTADGVFCRTGFLNSPPRPLLTAVNNMRAAELTDDPRYPEYLQRAISRTGRTQANFGRPSSQSDRLFKTEHEHPATGKNCDRCPREWEETRHERDGQDPLLHYGIIASGNSVIKNGCTREQLCLQLGALCFEMEAAGLMLDFPCIVIRGICDYSDSHKNKQWQGYAAMAAAAYAKELLEYVPQGQVLQENLAVDVCADPGCGKSVLAKSLIDDDFKALSPTVSLCYFFFKDNDEQNNLATALCAILHQLFSQQPNLLQYAVPSWKRNGSKLQQEAGELWRIFIAATSDPTSAVTICVLDALDECHPDDQKQLIWRLKDFYSRIDSSNFENWLKFLITSRPYDEVEDRFKPVTDFFPYIHLKGEEENYQIREEVNLVVRIRVKELAETALLSSDVQQRLEHQLLQMEHRTYLWLYLAIDDLRTTFKDSLWPAEESIRLIPPSVDAAYGKILARVPSNQVNTVKKILQIIVGARRPLTTQEMATALGIALYPESRSAAKAGIDPVQLARKIRQLCGLFVFINNSKIYLIHQTAREFLIGRDFIRNPNSMYAFNQTDAERLIARVCVRYLLMEDLAENEGQTEIHHRSLLDYSAVHWPDHIRNISLAQQQEFDDLLDQLYNRGRTGWILWFPIFWRAAIGFGRMPKMDAIHLAAFNGHTRMVQKLLSGNENNTNKADNTGSNALIWASLNGHTGVIELLLQHGADANAQGGEYDNALYAASSKGHDMIVHMLLQHGADANARGGYYGSALYAASFKGHDEIVHMLLQHRADANAQGGEYGNVLQAASSKGHGEIVHMLLQHGADANAQDGQCGNTLYAASSEGHDDIVQILLQHGADVNAQGGQYGSALQAASSEGHVEIVQMLLQHGADVKAQDGQCGNTLYAASSEGYDDIVQILLQHGADVNAQGGQYGNALQAASYEGHDIIVQMLQAENLRAKDERPLDT</sequence>
<dbReference type="InterPro" id="IPR027417">
    <property type="entry name" value="P-loop_NTPase"/>
</dbReference>
<evidence type="ECO:0000259" key="5">
    <source>
        <dbReference type="Pfam" id="PF23239"/>
    </source>
</evidence>
<dbReference type="PROSITE" id="PS50088">
    <property type="entry name" value="ANK_REPEAT"/>
    <property type="match status" value="7"/>
</dbReference>
<dbReference type="InterPro" id="IPR035994">
    <property type="entry name" value="Nucleoside_phosphorylase_sf"/>
</dbReference>
<dbReference type="SMART" id="SM00248">
    <property type="entry name" value="ANK"/>
    <property type="match status" value="8"/>
</dbReference>
<dbReference type="Pfam" id="PF24883">
    <property type="entry name" value="NPHP3_N"/>
    <property type="match status" value="1"/>
</dbReference>
<organism evidence="7 8">
    <name type="scientific">Neosartorya fischeri (strain ATCC 1020 / DSM 3700 / CBS 544.65 / FGSC A1164 / JCM 1740 / NRRL 181 / WB 181)</name>
    <name type="common">Aspergillus fischerianus</name>
    <dbReference type="NCBI Taxonomy" id="331117"/>
    <lineage>
        <taxon>Eukaryota</taxon>
        <taxon>Fungi</taxon>
        <taxon>Dikarya</taxon>
        <taxon>Ascomycota</taxon>
        <taxon>Pezizomycotina</taxon>
        <taxon>Eurotiomycetes</taxon>
        <taxon>Eurotiomycetidae</taxon>
        <taxon>Eurotiales</taxon>
        <taxon>Aspergillaceae</taxon>
        <taxon>Aspergillus</taxon>
        <taxon>Aspergillus subgen. Fumigati</taxon>
    </lineage>
</organism>
<dbReference type="PRINTS" id="PR01415">
    <property type="entry name" value="ANKYRIN"/>
</dbReference>
<keyword evidence="2" id="KW-0040">ANK repeat</keyword>
<feature type="repeat" description="ANK" evidence="2">
    <location>
        <begin position="1003"/>
        <end position="1035"/>
    </location>
</feature>
<dbReference type="GO" id="GO:0009116">
    <property type="term" value="P:nucleoside metabolic process"/>
    <property type="evidence" value="ECO:0007669"/>
    <property type="project" value="InterPro"/>
</dbReference>
<dbReference type="Proteomes" id="UP000006702">
    <property type="component" value="Unassembled WGS sequence"/>
</dbReference>
<name>A1D530_NEOFI</name>
<evidence type="ECO:0000259" key="4">
    <source>
        <dbReference type="Pfam" id="PF22939"/>
    </source>
</evidence>
<dbReference type="PANTHER" id="PTHR46082:SF11">
    <property type="entry name" value="AAA+ ATPASE DOMAIN-CONTAINING PROTEIN-RELATED"/>
    <property type="match status" value="1"/>
</dbReference>
<evidence type="ECO:0000256" key="3">
    <source>
        <dbReference type="SAM" id="MobiDB-lite"/>
    </source>
</evidence>
<dbReference type="Gene3D" id="3.40.50.300">
    <property type="entry name" value="P-loop containing nucleotide triphosphate hydrolases"/>
    <property type="match status" value="1"/>
</dbReference>
<feature type="compositionally biased region" description="Basic and acidic residues" evidence="3">
    <location>
        <begin position="194"/>
        <end position="211"/>
    </location>
</feature>
<dbReference type="Pfam" id="PF12796">
    <property type="entry name" value="Ank_2"/>
    <property type="match status" value="2"/>
</dbReference>
<dbReference type="OMA" id="CYRGHDK"/>
<feature type="region of interest" description="Disordered" evidence="3">
    <location>
        <begin position="182"/>
        <end position="211"/>
    </location>
</feature>
<feature type="repeat" description="ANK" evidence="2">
    <location>
        <begin position="805"/>
        <end position="837"/>
    </location>
</feature>
<dbReference type="EMBL" id="DS027688">
    <property type="protein sequence ID" value="EAW23523.1"/>
    <property type="molecule type" value="Genomic_DNA"/>
</dbReference>
<accession>A1D530</accession>
<dbReference type="Pfam" id="PF00023">
    <property type="entry name" value="Ank"/>
    <property type="match status" value="1"/>
</dbReference>
<dbReference type="Gene3D" id="3.40.50.1580">
    <property type="entry name" value="Nucleoside phosphorylase domain"/>
    <property type="match status" value="1"/>
</dbReference>
<dbReference type="Pfam" id="PF23239">
    <property type="entry name" value="DUF7069"/>
    <property type="match status" value="1"/>
</dbReference>
<dbReference type="OrthoDB" id="1577640at2759"/>
<protein>
    <submittedName>
        <fullName evidence="7">Ankyrin repeat protein</fullName>
    </submittedName>
</protein>
<dbReference type="GeneID" id="4590675"/>
<dbReference type="Pfam" id="PF22939">
    <property type="entry name" value="WHD_GPIID"/>
    <property type="match status" value="1"/>
</dbReference>
<dbReference type="InterPro" id="IPR054471">
    <property type="entry name" value="GPIID_WHD"/>
</dbReference>
<dbReference type="RefSeq" id="XP_001265420.1">
    <property type="nucleotide sequence ID" value="XM_001265419.1"/>
</dbReference>
<evidence type="ECO:0000256" key="2">
    <source>
        <dbReference type="PROSITE-ProRule" id="PRU00023"/>
    </source>
</evidence>
<evidence type="ECO:0000259" key="6">
    <source>
        <dbReference type="Pfam" id="PF24883"/>
    </source>
</evidence>
<dbReference type="InterPro" id="IPR053137">
    <property type="entry name" value="NLR-like"/>
</dbReference>
<gene>
    <name evidence="7" type="ORF">NFIA_022340</name>
</gene>
<feature type="repeat" description="ANK" evidence="2">
    <location>
        <begin position="871"/>
        <end position="903"/>
    </location>
</feature>
<dbReference type="Gene3D" id="1.25.40.20">
    <property type="entry name" value="Ankyrin repeat-containing domain"/>
    <property type="match status" value="3"/>
</dbReference>
<dbReference type="GO" id="GO:0003824">
    <property type="term" value="F:catalytic activity"/>
    <property type="evidence" value="ECO:0007669"/>
    <property type="project" value="InterPro"/>
</dbReference>
<keyword evidence="8" id="KW-1185">Reference proteome</keyword>
<evidence type="ECO:0000256" key="1">
    <source>
        <dbReference type="ARBA" id="ARBA00022737"/>
    </source>
</evidence>
<dbReference type="PANTHER" id="PTHR46082">
    <property type="entry name" value="ATP/GTP-BINDING PROTEIN-RELATED"/>
    <property type="match status" value="1"/>
</dbReference>
<dbReference type="SUPFAM" id="SSF48403">
    <property type="entry name" value="Ankyrin repeat"/>
    <property type="match status" value="1"/>
</dbReference>
<dbReference type="InterPro" id="IPR002110">
    <property type="entry name" value="Ankyrin_rpt"/>
</dbReference>
<dbReference type="KEGG" id="nfi:NFIA_022340"/>
<dbReference type="SUPFAM" id="SSF53167">
    <property type="entry name" value="Purine and uridine phosphorylases"/>
    <property type="match status" value="1"/>
</dbReference>
<evidence type="ECO:0000313" key="8">
    <source>
        <dbReference type="Proteomes" id="UP000006702"/>
    </source>
</evidence>
<reference evidence="8" key="1">
    <citation type="journal article" date="2008" name="PLoS Genet.">
        <title>Genomic islands in the pathogenic filamentous fungus Aspergillus fumigatus.</title>
        <authorList>
            <person name="Fedorova N.D."/>
            <person name="Khaldi N."/>
            <person name="Joardar V.S."/>
            <person name="Maiti R."/>
            <person name="Amedeo P."/>
            <person name="Anderson M.J."/>
            <person name="Crabtree J."/>
            <person name="Silva J.C."/>
            <person name="Badger J.H."/>
            <person name="Albarraq A."/>
            <person name="Angiuoli S."/>
            <person name="Bussey H."/>
            <person name="Bowyer P."/>
            <person name="Cotty P.J."/>
            <person name="Dyer P.S."/>
            <person name="Egan A."/>
            <person name="Galens K."/>
            <person name="Fraser-Liggett C.M."/>
            <person name="Haas B.J."/>
            <person name="Inman J.M."/>
            <person name="Kent R."/>
            <person name="Lemieux S."/>
            <person name="Malavazi I."/>
            <person name="Orvis J."/>
            <person name="Roemer T."/>
            <person name="Ronning C.M."/>
            <person name="Sundaram J.P."/>
            <person name="Sutton G."/>
            <person name="Turner G."/>
            <person name="Venter J.C."/>
            <person name="White O.R."/>
            <person name="Whitty B.R."/>
            <person name="Youngman P."/>
            <person name="Wolfe K.H."/>
            <person name="Goldman G.H."/>
            <person name="Wortman J.R."/>
            <person name="Jiang B."/>
            <person name="Denning D.W."/>
            <person name="Nierman W.C."/>
        </authorList>
    </citation>
    <scope>NUCLEOTIDE SEQUENCE [LARGE SCALE GENOMIC DNA]</scope>
    <source>
        <strain evidence="8">ATCC 1020 / DSM 3700 / CBS 544.65 / FGSC A1164 / JCM 1740 / NRRL 181 / WB 181</strain>
    </source>
</reference>
<proteinExistence type="predicted"/>
<feature type="domain" description="GPI inositol-deacylase winged helix" evidence="4">
    <location>
        <begin position="589"/>
        <end position="666"/>
    </location>
</feature>
<feature type="repeat" description="ANK" evidence="2">
    <location>
        <begin position="838"/>
        <end position="870"/>
    </location>
</feature>
<keyword evidence="1" id="KW-0677">Repeat</keyword>
<dbReference type="HOGENOM" id="CLU_000288_34_2_1"/>
<dbReference type="Pfam" id="PF13637">
    <property type="entry name" value="Ank_4"/>
    <property type="match status" value="1"/>
</dbReference>
<dbReference type="eggNOG" id="KOG0504">
    <property type="taxonomic scope" value="Eukaryota"/>
</dbReference>
<dbReference type="InterPro" id="IPR036770">
    <property type="entry name" value="Ankyrin_rpt-contain_sf"/>
</dbReference>
<dbReference type="PROSITE" id="PS50297">
    <property type="entry name" value="ANK_REP_REGION"/>
    <property type="match status" value="6"/>
</dbReference>
<dbReference type="InterPro" id="IPR055497">
    <property type="entry name" value="DUF7069"/>
</dbReference>
<dbReference type="VEuPathDB" id="FungiDB:NFIA_022340"/>
<feature type="domain" description="Nephrocystin 3-like N-terminal" evidence="6">
    <location>
        <begin position="325"/>
        <end position="468"/>
    </location>
</feature>
<feature type="repeat" description="ANK" evidence="2">
    <location>
        <begin position="904"/>
        <end position="936"/>
    </location>
</feature>
<dbReference type="InterPro" id="IPR056884">
    <property type="entry name" value="NPHP3-like_N"/>
</dbReference>
<dbReference type="AlphaFoldDB" id="A1D530"/>
<feature type="compositionally biased region" description="Polar residues" evidence="3">
    <location>
        <begin position="182"/>
        <end position="193"/>
    </location>
</feature>
<feature type="repeat" description="ANK" evidence="2">
    <location>
        <begin position="937"/>
        <end position="969"/>
    </location>
</feature>